<reference evidence="1 2" key="1">
    <citation type="submission" date="2018-09" db="EMBL/GenBank/DDBJ databases">
        <title>Mesorhizobium carmichaelinearum sp. nov. isolated from Carmichaelinea spp. root nodules in New Zealand.</title>
        <authorList>
            <person name="De Meyer S.E."/>
        </authorList>
    </citation>
    <scope>NUCLEOTIDE SEQUENCE [LARGE SCALE GENOMIC DNA]</scope>
    <source>
        <strain evidence="1 2">ICMP19557</strain>
    </source>
</reference>
<accession>A0A3A5K7J5</accession>
<organism evidence="1 2">
    <name type="scientific">Mesorhizobium waimense</name>
    <dbReference type="NCBI Taxonomy" id="1300307"/>
    <lineage>
        <taxon>Bacteria</taxon>
        <taxon>Pseudomonadati</taxon>
        <taxon>Pseudomonadota</taxon>
        <taxon>Alphaproteobacteria</taxon>
        <taxon>Hyphomicrobiales</taxon>
        <taxon>Phyllobacteriaceae</taxon>
        <taxon>Mesorhizobium</taxon>
    </lineage>
</organism>
<keyword evidence="2" id="KW-1185">Reference proteome</keyword>
<sequence length="67" mass="7744">MLDEQPRRQCVIVRRRHGASVKAPSSTRQEYASDSAKPCWGSWYDYFPWEDHRSGTPPVVLDVLRPA</sequence>
<proteinExistence type="predicted"/>
<dbReference type="Proteomes" id="UP000272706">
    <property type="component" value="Unassembled WGS sequence"/>
</dbReference>
<dbReference type="AlphaFoldDB" id="A0A3A5K7J5"/>
<gene>
    <name evidence="1" type="ORF">D3227_28390</name>
</gene>
<protein>
    <submittedName>
        <fullName evidence="1">Uncharacterized protein</fullName>
    </submittedName>
</protein>
<evidence type="ECO:0000313" key="1">
    <source>
        <dbReference type="EMBL" id="RJT31458.1"/>
    </source>
</evidence>
<dbReference type="EMBL" id="QZWZ01000030">
    <property type="protein sequence ID" value="RJT31458.1"/>
    <property type="molecule type" value="Genomic_DNA"/>
</dbReference>
<evidence type="ECO:0000313" key="2">
    <source>
        <dbReference type="Proteomes" id="UP000272706"/>
    </source>
</evidence>
<comment type="caution">
    <text evidence="1">The sequence shown here is derived from an EMBL/GenBank/DDBJ whole genome shotgun (WGS) entry which is preliminary data.</text>
</comment>
<name>A0A3A5K7J5_9HYPH</name>
<dbReference type="OrthoDB" id="9786141at2"/>